<dbReference type="InterPro" id="IPR024047">
    <property type="entry name" value="MM3350-like_sf"/>
</dbReference>
<dbReference type="EMBL" id="BARW01008625">
    <property type="protein sequence ID" value="GAI86143.1"/>
    <property type="molecule type" value="Genomic_DNA"/>
</dbReference>
<accession>X1RZS5</accession>
<dbReference type="Pfam" id="PF07929">
    <property type="entry name" value="PRiA4_ORF3"/>
    <property type="match status" value="1"/>
</dbReference>
<dbReference type="AlphaFoldDB" id="X1RZS5"/>
<protein>
    <recommendedName>
        <fullName evidence="1">Plasmid pRiA4b Orf3-like domain-containing protein</fullName>
    </recommendedName>
</protein>
<feature type="domain" description="Plasmid pRiA4b Orf3-like" evidence="1">
    <location>
        <begin position="3"/>
        <end position="172"/>
    </location>
</feature>
<name>X1RZS5_9ZZZZ</name>
<feature type="non-terminal residue" evidence="2">
    <location>
        <position position="175"/>
    </location>
</feature>
<gene>
    <name evidence="2" type="ORF">S12H4_17605</name>
</gene>
<dbReference type="Gene3D" id="3.10.290.30">
    <property type="entry name" value="MM3350-like"/>
    <property type="match status" value="1"/>
</dbReference>
<dbReference type="PANTHER" id="PTHR41878">
    <property type="entry name" value="LEXA REPRESSOR-RELATED"/>
    <property type="match status" value="1"/>
</dbReference>
<reference evidence="2" key="1">
    <citation type="journal article" date="2014" name="Front. Microbiol.">
        <title>High frequency of phylogenetically diverse reductive dehalogenase-homologous genes in deep subseafloor sedimentary metagenomes.</title>
        <authorList>
            <person name="Kawai M."/>
            <person name="Futagami T."/>
            <person name="Toyoda A."/>
            <person name="Takaki Y."/>
            <person name="Nishi S."/>
            <person name="Hori S."/>
            <person name="Arai W."/>
            <person name="Tsubouchi T."/>
            <person name="Morono Y."/>
            <person name="Uchiyama I."/>
            <person name="Ito T."/>
            <person name="Fujiyama A."/>
            <person name="Inagaki F."/>
            <person name="Takami H."/>
        </authorList>
    </citation>
    <scope>NUCLEOTIDE SEQUENCE</scope>
    <source>
        <strain evidence="2">Expedition CK06-06</strain>
    </source>
</reference>
<dbReference type="SUPFAM" id="SSF159941">
    <property type="entry name" value="MM3350-like"/>
    <property type="match status" value="1"/>
</dbReference>
<sequence length="175" mass="21161">MEKILQLKVSLNHIKPLIWRRIEVENTITLFKLHHIIQISMGWWNYHLYEFNVNNKQIGNIRLLEEENIIDDRKVKLGEIFTKEKIKIQYEYDFGDCWEHIIELEKILPKEKNKKYPICTDGERNCPHEDCGGVGGYYQYIKIIKNKNHPEYKEMMQWLGSGKFDPEYFNIKEKN</sequence>
<organism evidence="2">
    <name type="scientific">marine sediment metagenome</name>
    <dbReference type="NCBI Taxonomy" id="412755"/>
    <lineage>
        <taxon>unclassified sequences</taxon>
        <taxon>metagenomes</taxon>
        <taxon>ecological metagenomes</taxon>
    </lineage>
</organism>
<comment type="caution">
    <text evidence="2">The sequence shown here is derived from an EMBL/GenBank/DDBJ whole genome shotgun (WGS) entry which is preliminary data.</text>
</comment>
<proteinExistence type="predicted"/>
<dbReference type="InterPro" id="IPR012912">
    <property type="entry name" value="Plasmid_pRiA4b_Orf3-like"/>
</dbReference>
<dbReference type="PANTHER" id="PTHR41878:SF1">
    <property type="entry name" value="TNPR PROTEIN"/>
    <property type="match status" value="1"/>
</dbReference>
<evidence type="ECO:0000259" key="1">
    <source>
        <dbReference type="Pfam" id="PF07929"/>
    </source>
</evidence>
<evidence type="ECO:0000313" key="2">
    <source>
        <dbReference type="EMBL" id="GAI86143.1"/>
    </source>
</evidence>